<feature type="region of interest" description="Disordered" evidence="1">
    <location>
        <begin position="64"/>
        <end position="97"/>
    </location>
</feature>
<gene>
    <name evidence="3" type="ORF">RY831_27335</name>
</gene>
<organism evidence="3 4">
    <name type="scientific">Noviherbaspirillum album</name>
    <dbReference type="NCBI Taxonomy" id="3080276"/>
    <lineage>
        <taxon>Bacteria</taxon>
        <taxon>Pseudomonadati</taxon>
        <taxon>Pseudomonadota</taxon>
        <taxon>Betaproteobacteria</taxon>
        <taxon>Burkholderiales</taxon>
        <taxon>Oxalobacteraceae</taxon>
        <taxon>Noviherbaspirillum</taxon>
    </lineage>
</organism>
<evidence type="ECO:0000256" key="1">
    <source>
        <dbReference type="SAM" id="MobiDB-lite"/>
    </source>
</evidence>
<dbReference type="Proteomes" id="UP001352263">
    <property type="component" value="Unassembled WGS sequence"/>
</dbReference>
<comment type="caution">
    <text evidence="3">The sequence shown here is derived from an EMBL/GenBank/DDBJ whole genome shotgun (WGS) entry which is preliminary data.</text>
</comment>
<keyword evidence="2" id="KW-1133">Transmembrane helix</keyword>
<reference evidence="3 4" key="1">
    <citation type="submission" date="2023-10" db="EMBL/GenBank/DDBJ databases">
        <title>Noviherbaspirillum sp. CPCC 100848 genome assembly.</title>
        <authorList>
            <person name="Li X.Y."/>
            <person name="Fang X.M."/>
        </authorList>
    </citation>
    <scope>NUCLEOTIDE SEQUENCE [LARGE SCALE GENOMIC DNA]</scope>
    <source>
        <strain evidence="3 4">CPCC 100848</strain>
    </source>
</reference>
<name>A0ABU6JH59_9BURK</name>
<evidence type="ECO:0000256" key="2">
    <source>
        <dbReference type="SAM" id="Phobius"/>
    </source>
</evidence>
<proteinExistence type="predicted"/>
<dbReference type="RefSeq" id="WP_326509519.1">
    <property type="nucleotide sequence ID" value="NZ_JAWIIV010000038.1"/>
</dbReference>
<dbReference type="Pfam" id="PF11666">
    <property type="entry name" value="DUF2933"/>
    <property type="match status" value="1"/>
</dbReference>
<evidence type="ECO:0000313" key="3">
    <source>
        <dbReference type="EMBL" id="MEC4722878.1"/>
    </source>
</evidence>
<protein>
    <submittedName>
        <fullName evidence="3">DUF2933 domain-containing protein</fullName>
    </submittedName>
</protein>
<sequence>MNTHRYSVRFSVATRVKWIVTAILVVAAYVVWTEYKGQGAELLPYLFLLACPLMHLFHHGRGSHAHHHQRREAADTEALPSASVPPVHTKPNEFNRL</sequence>
<dbReference type="InterPro" id="IPR021682">
    <property type="entry name" value="DUF2933"/>
</dbReference>
<feature type="transmembrane region" description="Helical" evidence="2">
    <location>
        <begin position="12"/>
        <end position="30"/>
    </location>
</feature>
<keyword evidence="2" id="KW-0472">Membrane</keyword>
<dbReference type="EMBL" id="JAWIIV010000038">
    <property type="protein sequence ID" value="MEC4722878.1"/>
    <property type="molecule type" value="Genomic_DNA"/>
</dbReference>
<feature type="transmembrane region" description="Helical" evidence="2">
    <location>
        <begin position="42"/>
        <end position="60"/>
    </location>
</feature>
<keyword evidence="2" id="KW-0812">Transmembrane</keyword>
<evidence type="ECO:0000313" key="4">
    <source>
        <dbReference type="Proteomes" id="UP001352263"/>
    </source>
</evidence>
<accession>A0ABU6JH59</accession>
<keyword evidence="4" id="KW-1185">Reference proteome</keyword>